<comment type="subcellular location">
    <subcellularLocation>
        <location evidence="1">Cell membrane</location>
        <topology evidence="1">Multi-pass membrane protein</topology>
    </subcellularLocation>
</comment>
<evidence type="ECO:0000256" key="3">
    <source>
        <dbReference type="ARBA" id="ARBA00022692"/>
    </source>
</evidence>
<keyword evidence="3" id="KW-0812">Transmembrane</keyword>
<reference evidence="6 7" key="1">
    <citation type="submission" date="2018-08" db="EMBL/GenBank/DDBJ databases">
        <title>A genome reference for cultivated species of the human gut microbiota.</title>
        <authorList>
            <person name="Zou Y."/>
            <person name="Xue W."/>
            <person name="Luo G."/>
        </authorList>
    </citation>
    <scope>NUCLEOTIDE SEQUENCE [LARGE SCALE GENOMIC DNA]</scope>
    <source>
        <strain evidence="6 7">TM09-12</strain>
    </source>
</reference>
<dbReference type="AlphaFoldDB" id="A0A374P4U1"/>
<dbReference type="Pfam" id="PF09335">
    <property type="entry name" value="VTT_dom"/>
    <property type="match status" value="1"/>
</dbReference>
<evidence type="ECO:0000313" key="6">
    <source>
        <dbReference type="EMBL" id="RGJ02139.1"/>
    </source>
</evidence>
<proteinExistence type="predicted"/>
<keyword evidence="4" id="KW-1133">Transmembrane helix</keyword>
<comment type="caution">
    <text evidence="6">The sequence shown here is derived from an EMBL/GenBank/DDBJ whole genome shotgun (WGS) entry which is preliminary data.</text>
</comment>
<dbReference type="PANTHER" id="PTHR12677:SF59">
    <property type="entry name" value="GOLGI APPARATUS MEMBRANE PROTEIN TVP38-RELATED"/>
    <property type="match status" value="1"/>
</dbReference>
<dbReference type="GO" id="GO:0005886">
    <property type="term" value="C:plasma membrane"/>
    <property type="evidence" value="ECO:0007669"/>
    <property type="project" value="UniProtKB-SubCell"/>
</dbReference>
<dbReference type="Proteomes" id="UP000263014">
    <property type="component" value="Unassembled WGS sequence"/>
</dbReference>
<keyword evidence="2" id="KW-1003">Cell membrane</keyword>
<evidence type="ECO:0000313" key="7">
    <source>
        <dbReference type="Proteomes" id="UP000263014"/>
    </source>
</evidence>
<protein>
    <submittedName>
        <fullName evidence="6">Uncharacterized protein</fullName>
    </submittedName>
</protein>
<keyword evidence="5" id="KW-0472">Membrane</keyword>
<evidence type="ECO:0000256" key="2">
    <source>
        <dbReference type="ARBA" id="ARBA00022475"/>
    </source>
</evidence>
<gene>
    <name evidence="6" type="ORF">DXD79_18320</name>
</gene>
<sequence length="632" mass="71919">MRMEKKTRKRVIVYCILFVGLIVGITVVLFPYIDRLSDPQSQNAIEALLEKKRVMGLLVVLGIQILQVVIAFIPGEPVEIFSGALYGTVGGLLICLSGCMIASTIIFALSKRYGKPLFYSLFSKEKVQGWKWLQDSRKCSMVTFILFLIPGTPKDMLTYIVGVTDMSVWKFIGISTFARIPSVLSSTIIGSTMRQGEWKVSLIVFLVTGIIGIVGIGFKERVIRFCQSRANKEKRLTAKCESLDFVEAAHGHKVYPLMYCHMEVEGNLDISRLRSAIARSCQYVPEILYTYDFTRGRFIDKGFTVDDIISRASVLLQWDLGKKPQLQIVMNGDENEITIGMSHILTDGEGFLQYLYLLASLYNGQPPSFPLENSRDISPVLRNVHIGRPTEQTWRQRHITVPPLRADSNGKLYFCLRSRIGPKDFSVLYSKSKKQNVTLNDIFITAYARVISRLHKIHTIVIPCPADLRGFSSMSDKLSIANMTGIYRKIVVEIKPQHSFHETLLQVHIEMQLQKSRYRCFVGIRPLDYLFHKIPPPVMAQIIKWAYRLFPVSYTNFGRINHTKLFFEGCKIKSCYTTGAYRLPPDFQLSISTFQNVCTLNCTLIGQNEDSMTGQNILDEVKNEILEWVNMN</sequence>
<dbReference type="InterPro" id="IPR015414">
    <property type="entry name" value="TMEM64"/>
</dbReference>
<evidence type="ECO:0000256" key="5">
    <source>
        <dbReference type="ARBA" id="ARBA00023136"/>
    </source>
</evidence>
<dbReference type="SUPFAM" id="SSF52777">
    <property type="entry name" value="CoA-dependent acyltransferases"/>
    <property type="match status" value="2"/>
</dbReference>
<dbReference type="InterPro" id="IPR032816">
    <property type="entry name" value="VTT_dom"/>
</dbReference>
<evidence type="ECO:0000256" key="1">
    <source>
        <dbReference type="ARBA" id="ARBA00004651"/>
    </source>
</evidence>
<organism evidence="6 7">
    <name type="scientific">Hungatella hathewayi</name>
    <dbReference type="NCBI Taxonomy" id="154046"/>
    <lineage>
        <taxon>Bacteria</taxon>
        <taxon>Bacillati</taxon>
        <taxon>Bacillota</taxon>
        <taxon>Clostridia</taxon>
        <taxon>Lachnospirales</taxon>
        <taxon>Lachnospiraceae</taxon>
        <taxon>Hungatella</taxon>
    </lineage>
</organism>
<dbReference type="EMBL" id="QSON01000008">
    <property type="protein sequence ID" value="RGJ02139.1"/>
    <property type="molecule type" value="Genomic_DNA"/>
</dbReference>
<name>A0A374P4U1_9FIRM</name>
<evidence type="ECO:0000256" key="4">
    <source>
        <dbReference type="ARBA" id="ARBA00022989"/>
    </source>
</evidence>
<accession>A0A374P4U1</accession>
<dbReference type="PANTHER" id="PTHR12677">
    <property type="entry name" value="GOLGI APPARATUS MEMBRANE PROTEIN TVP38-RELATED"/>
    <property type="match status" value="1"/>
</dbReference>